<accession>A0A4S8NM80</accession>
<evidence type="ECO:0000313" key="1">
    <source>
        <dbReference type="EMBL" id="THV18070.1"/>
    </source>
</evidence>
<dbReference type="AlphaFoldDB" id="A0A4S8NM80"/>
<comment type="caution">
    <text evidence="1">The sequence shown here is derived from an EMBL/GenBank/DDBJ whole genome shotgun (WGS) entry which is preliminary data.</text>
</comment>
<reference evidence="1 2" key="1">
    <citation type="submission" date="2019-04" db="EMBL/GenBank/DDBJ databases">
        <title>Genome sequence of strain shin9-1.</title>
        <authorList>
            <person name="Gao J."/>
            <person name="Sun J."/>
        </authorList>
    </citation>
    <scope>NUCLEOTIDE SEQUENCE [LARGE SCALE GENOMIC DNA]</scope>
    <source>
        <strain evidence="2">shin9-1</strain>
    </source>
</reference>
<dbReference type="RefSeq" id="WP_136600493.1">
    <property type="nucleotide sequence ID" value="NZ_STGV01000016.1"/>
</dbReference>
<dbReference type="Pfam" id="PF11367">
    <property type="entry name" value="Tail_completion_gp17"/>
    <property type="match status" value="1"/>
</dbReference>
<organism evidence="1 2">
    <name type="scientific">Peteryoungia ipomoeae</name>
    <dbReference type="NCBI Taxonomy" id="1210932"/>
    <lineage>
        <taxon>Bacteria</taxon>
        <taxon>Pseudomonadati</taxon>
        <taxon>Pseudomonadota</taxon>
        <taxon>Alphaproteobacteria</taxon>
        <taxon>Hyphomicrobiales</taxon>
        <taxon>Rhizobiaceae</taxon>
        <taxon>Peteryoungia</taxon>
    </lineage>
</organism>
<dbReference type="InterPro" id="IPR053745">
    <property type="entry name" value="Viral_Tail_Comp_sf"/>
</dbReference>
<protein>
    <submittedName>
        <fullName evidence="1">DUF3168 domain-containing protein</fullName>
    </submittedName>
</protein>
<dbReference type="Gene3D" id="3.30.2000.30">
    <property type="match status" value="1"/>
</dbReference>
<gene>
    <name evidence="1" type="ORF">FAA97_20920</name>
</gene>
<sequence length="136" mass="14753">MSNFVNALAAALQQAVKADAALSLRLAPQGLSDRTVRPQRFPALVLGTVEARELLIDEPVAAEIVLALEAWSAVSRREAEEVMTAFGMATRGLTLAAGMRLVSFDRQKTTSRRLVKEGLFVAEARFRAVIEQGSIE</sequence>
<dbReference type="OrthoDB" id="7630456at2"/>
<dbReference type="EMBL" id="STGV01000016">
    <property type="protein sequence ID" value="THV18070.1"/>
    <property type="molecule type" value="Genomic_DNA"/>
</dbReference>
<keyword evidence="2" id="KW-1185">Reference proteome</keyword>
<proteinExistence type="predicted"/>
<dbReference type="Proteomes" id="UP000308828">
    <property type="component" value="Unassembled WGS sequence"/>
</dbReference>
<name>A0A4S8NM80_9HYPH</name>
<dbReference type="InterPro" id="IPR021508">
    <property type="entry name" value="Gp17-like"/>
</dbReference>
<evidence type="ECO:0000313" key="2">
    <source>
        <dbReference type="Proteomes" id="UP000308828"/>
    </source>
</evidence>